<dbReference type="SUPFAM" id="SSF82689">
    <property type="entry name" value="Mechanosensitive channel protein MscS (YggB), C-terminal domain"/>
    <property type="match status" value="1"/>
</dbReference>
<dbReference type="PANTHER" id="PTHR43634">
    <property type="entry name" value="OW CONDUCTANCE MECHANOSENSITIVE CHANNEL"/>
    <property type="match status" value="1"/>
</dbReference>
<keyword evidence="5" id="KW-1133">Transmembrane helix</keyword>
<dbReference type="Proteomes" id="UP000076962">
    <property type="component" value="Unassembled WGS sequence"/>
</dbReference>
<gene>
    <name evidence="9" type="ORF">THIOM_001206</name>
</gene>
<dbReference type="InterPro" id="IPR049278">
    <property type="entry name" value="MS_channel_C"/>
</dbReference>
<comment type="subcellular location">
    <subcellularLocation>
        <location evidence="1">Cell membrane</location>
        <topology evidence="1">Multi-pass membrane protein</topology>
    </subcellularLocation>
</comment>
<dbReference type="Gene3D" id="3.30.70.100">
    <property type="match status" value="1"/>
</dbReference>
<evidence type="ECO:0000259" key="7">
    <source>
        <dbReference type="Pfam" id="PF00924"/>
    </source>
</evidence>
<feature type="domain" description="Mechanosensitive ion channel MscS" evidence="7">
    <location>
        <begin position="15"/>
        <end position="80"/>
    </location>
</feature>
<accession>A0A176S4C8</accession>
<feature type="domain" description="Mechanosensitive ion channel MscS C-terminal" evidence="8">
    <location>
        <begin position="87"/>
        <end position="176"/>
    </location>
</feature>
<evidence type="ECO:0000256" key="2">
    <source>
        <dbReference type="ARBA" id="ARBA00008017"/>
    </source>
</evidence>
<dbReference type="InterPro" id="IPR023408">
    <property type="entry name" value="MscS_beta-dom_sf"/>
</dbReference>
<dbReference type="Pfam" id="PF00924">
    <property type="entry name" value="MS_channel_2nd"/>
    <property type="match status" value="1"/>
</dbReference>
<dbReference type="EMBL" id="LUTY01000627">
    <property type="protein sequence ID" value="OAD22971.1"/>
    <property type="molecule type" value="Genomic_DNA"/>
</dbReference>
<dbReference type="PANTHER" id="PTHR43634:SF2">
    <property type="entry name" value="LOW CONDUCTANCE MECHANOSENSITIVE CHANNEL YNAI"/>
    <property type="match status" value="1"/>
</dbReference>
<dbReference type="InterPro" id="IPR045042">
    <property type="entry name" value="YnaI-like"/>
</dbReference>
<evidence type="ECO:0000256" key="3">
    <source>
        <dbReference type="ARBA" id="ARBA00022475"/>
    </source>
</evidence>
<evidence type="ECO:0000313" key="10">
    <source>
        <dbReference type="Proteomes" id="UP000076962"/>
    </source>
</evidence>
<evidence type="ECO:0000256" key="5">
    <source>
        <dbReference type="ARBA" id="ARBA00022989"/>
    </source>
</evidence>
<dbReference type="GO" id="GO:0008381">
    <property type="term" value="F:mechanosensitive monoatomic ion channel activity"/>
    <property type="evidence" value="ECO:0007669"/>
    <property type="project" value="UniProtKB-ARBA"/>
</dbReference>
<evidence type="ECO:0000256" key="4">
    <source>
        <dbReference type="ARBA" id="ARBA00022692"/>
    </source>
</evidence>
<dbReference type="SUPFAM" id="SSF50182">
    <property type="entry name" value="Sm-like ribonucleoproteins"/>
    <property type="match status" value="1"/>
</dbReference>
<comment type="similarity">
    <text evidence="2">Belongs to the MscS (TC 1.A.23) family.</text>
</comment>
<comment type="caution">
    <text evidence="9">The sequence shown here is derived from an EMBL/GenBank/DDBJ whole genome shotgun (WGS) entry which is preliminary data.</text>
</comment>
<dbReference type="InterPro" id="IPR011066">
    <property type="entry name" value="MscS_channel_C_sf"/>
</dbReference>
<organism evidence="9 10">
    <name type="scientific">Candidatus Thiomargarita nelsonii</name>
    <dbReference type="NCBI Taxonomy" id="1003181"/>
    <lineage>
        <taxon>Bacteria</taxon>
        <taxon>Pseudomonadati</taxon>
        <taxon>Pseudomonadota</taxon>
        <taxon>Gammaproteobacteria</taxon>
        <taxon>Thiotrichales</taxon>
        <taxon>Thiotrichaceae</taxon>
        <taxon>Thiomargarita</taxon>
    </lineage>
</organism>
<keyword evidence="6" id="KW-0472">Membrane</keyword>
<keyword evidence="4" id="KW-0812">Transmembrane</keyword>
<reference evidence="9 10" key="1">
    <citation type="submission" date="2016-05" db="EMBL/GenBank/DDBJ databases">
        <title>Single-cell genome of chain-forming Candidatus Thiomargarita nelsonii and comparison to other large sulfur-oxidizing bacteria.</title>
        <authorList>
            <person name="Winkel M."/>
            <person name="Salman V."/>
            <person name="Woyke T."/>
            <person name="Schulz-Vogt H."/>
            <person name="Richter M."/>
            <person name="Flood B."/>
            <person name="Bailey J."/>
            <person name="Amann R."/>
            <person name="Mussmann M."/>
        </authorList>
    </citation>
    <scope>NUCLEOTIDE SEQUENCE [LARGE SCALE GENOMIC DNA]</scope>
    <source>
        <strain evidence="9 10">THI036</strain>
    </source>
</reference>
<keyword evidence="3" id="KW-1003">Cell membrane</keyword>
<dbReference type="InterPro" id="IPR010920">
    <property type="entry name" value="LSM_dom_sf"/>
</dbReference>
<evidence type="ECO:0000313" key="9">
    <source>
        <dbReference type="EMBL" id="OAD22971.1"/>
    </source>
</evidence>
<dbReference type="InterPro" id="IPR006685">
    <property type="entry name" value="MscS_channel_2nd"/>
</dbReference>
<proteinExistence type="inferred from homology"/>
<dbReference type="Gene3D" id="2.30.30.60">
    <property type="match status" value="1"/>
</dbReference>
<protein>
    <submittedName>
        <fullName evidence="9">Mechanosensitive ion channel MscS</fullName>
    </submittedName>
</protein>
<keyword evidence="10" id="KW-1185">Reference proteome</keyword>
<name>A0A176S4C8_9GAMM</name>
<sequence length="196" mass="22621">MTLVGAAVALAAKETLANIFSVLTIIFDKMFKQGDWIMTPDVEGIVEEIGTRATKIRTFSKAIVTVPNATLVNSAVTNWSQMTNRRIKMRLGLEYRTRRDQVTRITQRIKDYLQNHPDIETANKVVTFVYLVEFNESSIDILLYYFTKTTKWEEWLRIREENMLEFMKIIEDEGAAFAFPSQQLYVEKLPPGVVSK</sequence>
<evidence type="ECO:0000256" key="6">
    <source>
        <dbReference type="ARBA" id="ARBA00023136"/>
    </source>
</evidence>
<dbReference type="AlphaFoldDB" id="A0A176S4C8"/>
<evidence type="ECO:0000259" key="8">
    <source>
        <dbReference type="Pfam" id="PF21082"/>
    </source>
</evidence>
<dbReference type="Pfam" id="PF21082">
    <property type="entry name" value="MS_channel_3rd"/>
    <property type="match status" value="1"/>
</dbReference>
<dbReference type="GO" id="GO:0005886">
    <property type="term" value="C:plasma membrane"/>
    <property type="evidence" value="ECO:0007669"/>
    <property type="project" value="UniProtKB-SubCell"/>
</dbReference>
<evidence type="ECO:0000256" key="1">
    <source>
        <dbReference type="ARBA" id="ARBA00004651"/>
    </source>
</evidence>